<gene>
    <name evidence="9" type="ORF">QE152_g1301</name>
</gene>
<keyword evidence="4" id="KW-0256">Endoplasmic reticulum</keyword>
<feature type="compositionally biased region" description="Polar residues" evidence="8">
    <location>
        <begin position="34"/>
        <end position="47"/>
    </location>
</feature>
<evidence type="ECO:0000256" key="1">
    <source>
        <dbReference type="ARBA" id="ARBA00004232"/>
    </source>
</evidence>
<keyword evidence="5" id="KW-1133">Transmembrane helix</keyword>
<dbReference type="GO" id="GO:0006935">
    <property type="term" value="P:chemotaxis"/>
    <property type="evidence" value="ECO:0007669"/>
    <property type="project" value="TreeGrafter"/>
</dbReference>
<evidence type="ECO:0000256" key="5">
    <source>
        <dbReference type="ARBA" id="ARBA00022989"/>
    </source>
</evidence>
<comment type="caution">
    <text evidence="9">The sequence shown here is derived from an EMBL/GenBank/DDBJ whole genome shotgun (WGS) entry which is preliminary data.</text>
</comment>
<dbReference type="PANTHER" id="PTHR13289:SF3">
    <property type="entry name" value="BIFOCAL, ISOFORM F"/>
    <property type="match status" value="1"/>
</dbReference>
<evidence type="ECO:0000313" key="9">
    <source>
        <dbReference type="EMBL" id="KAK9754320.1"/>
    </source>
</evidence>
<feature type="compositionally biased region" description="Polar residues" evidence="8">
    <location>
        <begin position="722"/>
        <end position="745"/>
    </location>
</feature>
<dbReference type="AlphaFoldDB" id="A0AAW1N311"/>
<organism evidence="9 10">
    <name type="scientific">Popillia japonica</name>
    <name type="common">Japanese beetle</name>
    <dbReference type="NCBI Taxonomy" id="7064"/>
    <lineage>
        <taxon>Eukaryota</taxon>
        <taxon>Metazoa</taxon>
        <taxon>Ecdysozoa</taxon>
        <taxon>Arthropoda</taxon>
        <taxon>Hexapoda</taxon>
        <taxon>Insecta</taxon>
        <taxon>Pterygota</taxon>
        <taxon>Neoptera</taxon>
        <taxon>Endopterygota</taxon>
        <taxon>Coleoptera</taxon>
        <taxon>Polyphaga</taxon>
        <taxon>Scarabaeiformia</taxon>
        <taxon>Scarabaeidae</taxon>
        <taxon>Rutelinae</taxon>
        <taxon>Popillia</taxon>
    </lineage>
</organism>
<sequence length="1016" mass="113835">MLSNYQIDNIPGDTPLWLKELRLRKRNKQLQQQHSNQSSTTAESPQIGSSPFFGSSTSFSVTFGGITVQQPPLTSRCHTATTNGSGSDSDIYNAAVHTSNDKEHNVKCNSNSADINMVQERPWIDHTDQLIDTIGKGDDSDSSEELKYGPGIVSKLKNRYLNLTLRETTCKTRPSILHLRKATSLEHILDDYDIHDEKHETIQNREEKKTERLFQRHNNHAANTKNTSNRYNNTRTASRSDMKRARSVEIISNFDHDSLLTNVNDVECKQRESTFEETQIIEGSGDKTCNTAIDKQKSLQIEDNKNFSNNIGMRLNRPKRVQPVMDEKEKPHPDIVKEKMKLFERAELRTKAPHCTGDVAAKVAGFKNIIDSTKASNKKPPIKQKPPHVEKIQKTERPKVQIRRETSVEKHNNQIGSPIPPLRSPIKEHKSDGKQTPLPTSPSIIPDVSKVTSPYEEVNGSLNSSLSETPDLINHSSSHHLRIEQTENFIKAEKEHGIVEEKNRINLEKSKDFKGKELENGGNQLKVGSNSIIYAFSSPKIKDHLPKMEATKTKASPEIKEKISPIKEKISPSKEIKDASPIREKISPIREKTSPIREKTSPIREKTSPIKERIISEKTSPIREKTTNLKIQNHTNGPSEPKNSITNSAIRKNPPYKEDLPQNLGNTVPITEQSKLDVIKDNKTEPTTINNINKQKLTDQPSNLLKKPNQSPPTIKDKIVTVTPQQKQVKNNEISSPESRQNNNKLSDKVIEKNLINNNKLSDKVIEKNLINKINGSASSLDKSENGVVNAVKEVPNLTRKKPAAKKEPQNSLLFDFTKRQNVPDYVGNDGNIKPKEKLRPKPGEGGIIILPGATIDESLVDDDEDDWKRLLECPPSPCNVMFTNDNILIEGRSSLKKLKKPKMTIRFIEAHPEIFEYPSETSLLDDNNHSTNSAATNSSSLGHAVPSLSGSILANYTPKSAFQVEEFQLGLKPSTQPVTNATESTKQTEETPEDSVVLEEAPIQFSAGTNSDILF</sequence>
<feature type="compositionally biased region" description="Polar residues" evidence="8">
    <location>
        <begin position="631"/>
        <end position="650"/>
    </location>
</feature>
<feature type="compositionally biased region" description="Polar residues" evidence="8">
    <location>
        <begin position="222"/>
        <end position="237"/>
    </location>
</feature>
<evidence type="ECO:0000256" key="8">
    <source>
        <dbReference type="SAM" id="MobiDB-lite"/>
    </source>
</evidence>
<dbReference type="GO" id="GO:0030867">
    <property type="term" value="C:rough endoplasmic reticulum membrane"/>
    <property type="evidence" value="ECO:0007669"/>
    <property type="project" value="UniProtKB-SubCell"/>
</dbReference>
<feature type="region of interest" description="Disordered" evidence="8">
    <location>
        <begin position="631"/>
        <end position="747"/>
    </location>
</feature>
<proteinExistence type="predicted"/>
<keyword evidence="3" id="KW-0812">Transmembrane</keyword>
<dbReference type="GO" id="GO:0031965">
    <property type="term" value="C:nuclear membrane"/>
    <property type="evidence" value="ECO:0007669"/>
    <property type="project" value="UniProtKB-SubCell"/>
</dbReference>
<dbReference type="GO" id="GO:0008017">
    <property type="term" value="F:microtubule binding"/>
    <property type="evidence" value="ECO:0007669"/>
    <property type="project" value="TreeGrafter"/>
</dbReference>
<protein>
    <submittedName>
        <fullName evidence="9">Uncharacterized protein</fullName>
    </submittedName>
</protein>
<evidence type="ECO:0000313" key="10">
    <source>
        <dbReference type="Proteomes" id="UP001458880"/>
    </source>
</evidence>
<dbReference type="InterPro" id="IPR019130">
    <property type="entry name" value="Macoilin"/>
</dbReference>
<feature type="region of interest" description="Disordered" evidence="8">
    <location>
        <begin position="222"/>
        <end position="243"/>
    </location>
</feature>
<dbReference type="Proteomes" id="UP001458880">
    <property type="component" value="Unassembled WGS sequence"/>
</dbReference>
<feature type="compositionally biased region" description="Basic and acidic residues" evidence="8">
    <location>
        <begin position="674"/>
        <end position="684"/>
    </location>
</feature>
<keyword evidence="6" id="KW-0472">Membrane</keyword>
<feature type="compositionally biased region" description="Basic residues" evidence="8">
    <location>
        <begin position="376"/>
        <end position="386"/>
    </location>
</feature>
<reference evidence="9 10" key="1">
    <citation type="journal article" date="2024" name="BMC Genomics">
        <title>De novo assembly and annotation of Popillia japonica's genome with initial clues to its potential as an invasive pest.</title>
        <authorList>
            <person name="Cucini C."/>
            <person name="Boschi S."/>
            <person name="Funari R."/>
            <person name="Cardaioli E."/>
            <person name="Iannotti N."/>
            <person name="Marturano G."/>
            <person name="Paoli F."/>
            <person name="Bruttini M."/>
            <person name="Carapelli A."/>
            <person name="Frati F."/>
            <person name="Nardi F."/>
        </authorList>
    </citation>
    <scope>NUCLEOTIDE SEQUENCE [LARGE SCALE GENOMIC DNA]</scope>
    <source>
        <strain evidence="9">DMR45628</strain>
    </source>
</reference>
<feature type="region of interest" description="Disordered" evidence="8">
    <location>
        <begin position="27"/>
        <end position="51"/>
    </location>
</feature>
<dbReference type="EMBL" id="JASPKY010000008">
    <property type="protein sequence ID" value="KAK9754320.1"/>
    <property type="molecule type" value="Genomic_DNA"/>
</dbReference>
<accession>A0AAW1N311</accession>
<feature type="region of interest" description="Disordered" evidence="8">
    <location>
        <begin position="974"/>
        <end position="996"/>
    </location>
</feature>
<evidence type="ECO:0000256" key="6">
    <source>
        <dbReference type="ARBA" id="ARBA00023136"/>
    </source>
</evidence>
<dbReference type="GO" id="GO:0023041">
    <property type="term" value="P:neuronal signal transduction"/>
    <property type="evidence" value="ECO:0007669"/>
    <property type="project" value="InterPro"/>
</dbReference>
<name>A0AAW1N311_POPJA</name>
<feature type="compositionally biased region" description="Basic and acidic residues" evidence="8">
    <location>
        <begin position="833"/>
        <end position="843"/>
    </location>
</feature>
<feature type="compositionally biased region" description="Polar residues" evidence="8">
    <location>
        <begin position="663"/>
        <end position="673"/>
    </location>
</feature>
<evidence type="ECO:0000256" key="4">
    <source>
        <dbReference type="ARBA" id="ARBA00022824"/>
    </source>
</evidence>
<keyword evidence="7" id="KW-0539">Nucleus</keyword>
<evidence type="ECO:0000256" key="3">
    <source>
        <dbReference type="ARBA" id="ARBA00022692"/>
    </source>
</evidence>
<feature type="compositionally biased region" description="Basic and acidic residues" evidence="8">
    <location>
        <begin position="387"/>
        <end position="412"/>
    </location>
</feature>
<feature type="region of interest" description="Disordered" evidence="8">
    <location>
        <begin position="373"/>
        <end position="448"/>
    </location>
</feature>
<dbReference type="PANTHER" id="PTHR13289">
    <property type="entry name" value="PROTEIN PHOSPHATASE 1-BINDING PROTEIN BIFOCAL"/>
    <property type="match status" value="1"/>
</dbReference>
<keyword evidence="10" id="KW-1185">Reference proteome</keyword>
<feature type="compositionally biased region" description="Polar residues" evidence="8">
    <location>
        <begin position="685"/>
        <end position="713"/>
    </location>
</feature>
<feature type="compositionally biased region" description="Polar residues" evidence="8">
    <location>
        <begin position="974"/>
        <end position="986"/>
    </location>
</feature>
<evidence type="ECO:0000256" key="7">
    <source>
        <dbReference type="ARBA" id="ARBA00023242"/>
    </source>
</evidence>
<evidence type="ECO:0000256" key="2">
    <source>
        <dbReference type="ARBA" id="ARBA00004269"/>
    </source>
</evidence>
<feature type="region of interest" description="Disordered" evidence="8">
    <location>
        <begin position="826"/>
        <end position="845"/>
    </location>
</feature>
<comment type="subcellular location">
    <subcellularLocation>
        <location evidence="1">Nucleus membrane</location>
        <topology evidence="1">Multi-pass membrane protein</topology>
    </subcellularLocation>
    <subcellularLocation>
        <location evidence="2">Rough endoplasmic reticulum membrane</location>
        <topology evidence="2">Multi-pass membrane protein</topology>
    </subcellularLocation>
</comment>